<comment type="cofactor">
    <cofactor evidence="1">
        <name>FAD</name>
        <dbReference type="ChEBI" id="CHEBI:57692"/>
    </cofactor>
</comment>
<dbReference type="GO" id="GO:0009086">
    <property type="term" value="P:methionine biosynthetic process"/>
    <property type="evidence" value="ECO:0007669"/>
    <property type="project" value="TreeGrafter"/>
</dbReference>
<dbReference type="GO" id="GO:0071949">
    <property type="term" value="F:FAD binding"/>
    <property type="evidence" value="ECO:0007669"/>
    <property type="project" value="TreeGrafter"/>
</dbReference>
<dbReference type="GO" id="GO:0004489">
    <property type="term" value="F:methylenetetrahydrofolate reductase [NAD(P)H] activity"/>
    <property type="evidence" value="ECO:0007669"/>
    <property type="project" value="InterPro"/>
</dbReference>
<dbReference type="SUPFAM" id="SSF51730">
    <property type="entry name" value="FAD-linked oxidoreductase"/>
    <property type="match status" value="1"/>
</dbReference>
<comment type="similarity">
    <text evidence="3">Belongs to the methylenetetrahydrofolate reductase family.</text>
</comment>
<evidence type="ECO:0000256" key="6">
    <source>
        <dbReference type="ARBA" id="ARBA00023002"/>
    </source>
</evidence>
<sequence length="93" mass="10464">MPIQSFGGVGRMNSLCKAFVLHRIKNALEPNKAVKNFGTKLAVEMYKGMQARGISGLHFYILNLEKSTRLILEGFDFVAPRKNTRPLPWCPSL</sequence>
<evidence type="ECO:0008006" key="10">
    <source>
        <dbReference type="Google" id="ProtNLM"/>
    </source>
</evidence>
<name>A0A9P6EWU6_9FUNG</name>
<evidence type="ECO:0000313" key="8">
    <source>
        <dbReference type="EMBL" id="KAF9537766.1"/>
    </source>
</evidence>
<dbReference type="InterPro" id="IPR003171">
    <property type="entry name" value="Mehydrof_redctse-like"/>
</dbReference>
<dbReference type="Proteomes" id="UP000723463">
    <property type="component" value="Unassembled WGS sequence"/>
</dbReference>
<dbReference type="Pfam" id="PF02219">
    <property type="entry name" value="MTHFR"/>
    <property type="match status" value="1"/>
</dbReference>
<evidence type="ECO:0000313" key="9">
    <source>
        <dbReference type="Proteomes" id="UP000723463"/>
    </source>
</evidence>
<gene>
    <name evidence="8" type="ORF">EC957_007697</name>
</gene>
<dbReference type="GO" id="GO:0035999">
    <property type="term" value="P:tetrahydrofolate interconversion"/>
    <property type="evidence" value="ECO:0007669"/>
    <property type="project" value="TreeGrafter"/>
</dbReference>
<reference evidence="8" key="1">
    <citation type="journal article" date="2020" name="Fungal Divers.">
        <title>Resolving the Mortierellaceae phylogeny through synthesis of multi-gene phylogenetics and phylogenomics.</title>
        <authorList>
            <person name="Vandepol N."/>
            <person name="Liber J."/>
            <person name="Desiro A."/>
            <person name="Na H."/>
            <person name="Kennedy M."/>
            <person name="Barry K."/>
            <person name="Grigoriev I.V."/>
            <person name="Miller A.N."/>
            <person name="O'Donnell K."/>
            <person name="Stajich J.E."/>
            <person name="Bonito G."/>
        </authorList>
    </citation>
    <scope>NUCLEOTIDE SEQUENCE</scope>
    <source>
        <strain evidence="8">NRRL 2591</strain>
    </source>
</reference>
<dbReference type="GO" id="GO:0005829">
    <property type="term" value="C:cytosol"/>
    <property type="evidence" value="ECO:0007669"/>
    <property type="project" value="TreeGrafter"/>
</dbReference>
<evidence type="ECO:0000256" key="3">
    <source>
        <dbReference type="ARBA" id="ARBA00006743"/>
    </source>
</evidence>
<comment type="caution">
    <text evidence="8">The sequence shown here is derived from an EMBL/GenBank/DDBJ whole genome shotgun (WGS) entry which is preliminary data.</text>
</comment>
<dbReference type="Gene3D" id="3.20.20.220">
    <property type="match status" value="1"/>
</dbReference>
<protein>
    <recommendedName>
        <fullName evidence="10">Methylenetetrahydrofolate reductase (NAD(P)H)</fullName>
    </recommendedName>
</protein>
<organism evidence="8 9">
    <name type="scientific">Mortierella hygrophila</name>
    <dbReference type="NCBI Taxonomy" id="979708"/>
    <lineage>
        <taxon>Eukaryota</taxon>
        <taxon>Fungi</taxon>
        <taxon>Fungi incertae sedis</taxon>
        <taxon>Mucoromycota</taxon>
        <taxon>Mortierellomycotina</taxon>
        <taxon>Mortierellomycetes</taxon>
        <taxon>Mortierellales</taxon>
        <taxon>Mortierellaceae</taxon>
        <taxon>Mortierella</taxon>
    </lineage>
</organism>
<evidence type="ECO:0000256" key="4">
    <source>
        <dbReference type="ARBA" id="ARBA00022630"/>
    </source>
</evidence>
<evidence type="ECO:0000256" key="5">
    <source>
        <dbReference type="ARBA" id="ARBA00022827"/>
    </source>
</evidence>
<keyword evidence="6" id="KW-0560">Oxidoreductase</keyword>
<dbReference type="PANTHER" id="PTHR45754:SF3">
    <property type="entry name" value="METHYLENETETRAHYDROFOLATE REDUCTASE (NADPH)"/>
    <property type="match status" value="1"/>
</dbReference>
<accession>A0A9P6EWU6</accession>
<evidence type="ECO:0000256" key="1">
    <source>
        <dbReference type="ARBA" id="ARBA00001974"/>
    </source>
</evidence>
<dbReference type="AlphaFoldDB" id="A0A9P6EWU6"/>
<keyword evidence="5" id="KW-0274">FAD</keyword>
<dbReference type="EMBL" id="JAAAXW010000365">
    <property type="protein sequence ID" value="KAF9537766.1"/>
    <property type="molecule type" value="Genomic_DNA"/>
</dbReference>
<keyword evidence="4" id="KW-0285">Flavoprotein</keyword>
<evidence type="ECO:0000256" key="2">
    <source>
        <dbReference type="ARBA" id="ARBA00004777"/>
    </source>
</evidence>
<evidence type="ECO:0000256" key="7">
    <source>
        <dbReference type="RuleBase" id="RU004254"/>
    </source>
</evidence>
<comment type="pathway">
    <text evidence="2 7">One-carbon metabolism; tetrahydrofolate interconversion.</text>
</comment>
<dbReference type="PANTHER" id="PTHR45754">
    <property type="entry name" value="METHYLENETETRAHYDROFOLATE REDUCTASE"/>
    <property type="match status" value="1"/>
</dbReference>
<keyword evidence="9" id="KW-1185">Reference proteome</keyword>
<dbReference type="InterPro" id="IPR029041">
    <property type="entry name" value="FAD-linked_oxidoreductase-like"/>
</dbReference>
<proteinExistence type="inferred from homology"/>